<reference evidence="2 3" key="1">
    <citation type="journal article" date="2022" name="G3 (Bethesda)">
        <title>Whole-genome sequence and methylome profiling of the almond [Prunus dulcis (Mill.) D.A. Webb] cultivar 'Nonpareil'.</title>
        <authorList>
            <person name="D'Amico-Willman K.M."/>
            <person name="Ouma W.Z."/>
            <person name="Meulia T."/>
            <person name="Sideli G.M."/>
            <person name="Gradziel T.M."/>
            <person name="Fresnedo-Ramirez J."/>
        </authorList>
    </citation>
    <scope>NUCLEOTIDE SEQUENCE [LARGE SCALE GENOMIC DNA]</scope>
    <source>
        <strain evidence="2">Clone GOH B32 T37-40</strain>
    </source>
</reference>
<comment type="caution">
    <text evidence="2">The sequence shown here is derived from an EMBL/GenBank/DDBJ whole genome shotgun (WGS) entry which is preliminary data.</text>
</comment>
<proteinExistence type="predicted"/>
<evidence type="ECO:0000256" key="1">
    <source>
        <dbReference type="SAM" id="MobiDB-lite"/>
    </source>
</evidence>
<name>A0AAD4YQ56_PRUDU</name>
<gene>
    <name evidence="2" type="ORF">L3X38_036876</name>
</gene>
<protein>
    <recommendedName>
        <fullName evidence="4">Reverse transcriptase domain-containing protein</fullName>
    </recommendedName>
</protein>
<accession>A0AAD4YQ56</accession>
<sequence>MPAAKTVWAYRTAYKMPIGMSPFRLVCGKACHLPMELEHKAYWAIKELNYAYDAAGEKQKLQLHELEELRNDAYESRNTGNIKADNPKLESCTQHQV</sequence>
<dbReference type="AlphaFoldDB" id="A0AAD4YQ56"/>
<keyword evidence="3" id="KW-1185">Reference proteome</keyword>
<dbReference type="Proteomes" id="UP001054821">
    <property type="component" value="Chromosome 7"/>
</dbReference>
<dbReference type="EMBL" id="JAJFAZ020000007">
    <property type="protein sequence ID" value="KAI5317169.1"/>
    <property type="molecule type" value="Genomic_DNA"/>
</dbReference>
<organism evidence="2 3">
    <name type="scientific">Prunus dulcis</name>
    <name type="common">Almond</name>
    <name type="synonym">Amygdalus dulcis</name>
    <dbReference type="NCBI Taxonomy" id="3755"/>
    <lineage>
        <taxon>Eukaryota</taxon>
        <taxon>Viridiplantae</taxon>
        <taxon>Streptophyta</taxon>
        <taxon>Embryophyta</taxon>
        <taxon>Tracheophyta</taxon>
        <taxon>Spermatophyta</taxon>
        <taxon>Magnoliopsida</taxon>
        <taxon>eudicotyledons</taxon>
        <taxon>Gunneridae</taxon>
        <taxon>Pentapetalae</taxon>
        <taxon>rosids</taxon>
        <taxon>fabids</taxon>
        <taxon>Rosales</taxon>
        <taxon>Rosaceae</taxon>
        <taxon>Amygdaloideae</taxon>
        <taxon>Amygdaleae</taxon>
        <taxon>Prunus</taxon>
    </lineage>
</organism>
<evidence type="ECO:0000313" key="2">
    <source>
        <dbReference type="EMBL" id="KAI5317169.1"/>
    </source>
</evidence>
<evidence type="ECO:0008006" key="4">
    <source>
        <dbReference type="Google" id="ProtNLM"/>
    </source>
</evidence>
<feature type="region of interest" description="Disordered" evidence="1">
    <location>
        <begin position="74"/>
        <end position="97"/>
    </location>
</feature>
<evidence type="ECO:0000313" key="3">
    <source>
        <dbReference type="Proteomes" id="UP001054821"/>
    </source>
</evidence>